<sequence length="779" mass="90386">MNRRIEKIAHNRYTRDNLCIGVSLDFGQNQQNVYFEQKKKKKKQKPFLIDKDIMVKSLNETSQKQFTALRLREEYPPCSILIFSMGSVIIVGLRKLGLTPLSVLQAVSAIADTQEHPITISNVEIVNVVSTFNLFKLNFPSLKEFFREHKIAFTHVPDSFPGLFFKVLVPIRHLKRGETIGGYYTRAARERESGDTEAMKKNFRGKTVLVFQVGKCTILGACGGDDIHVIFKMLFGFFWYFIDNLVHLSDEEFENGKKKYHIPPLSWYLMTDFFLRTVPDYQLKSNVIFADLFPSLASKKTLVDKCTSLYSSPSSLDVATDFLTVIRQRMLRQTWREDYREWFLKLLVVPRRSSSPLLPPPPPLLLLKQQPSPPLSTKIFLRKHHQSVFEKDLDKLCREEEEEEEEERRERIGYKNLSLTMQQSYGKLKRLQNLTRVLCKLEERLAKRNNTLATSYWTRCLFEGFEEYIPPSPMPPPPPSSSLLLTTPMPSSRSHLTNDAFNKIRKLRSNHKMKIRQLNQLEEIYDLVNRTTSEGRSDEIADFLGIDSYIISGLLNKDSPIPIKRSSVFSKDYTHMTPAQIFFNKHLYNNNKKYGNKTSEILNENRRGILDFIIGEEEEDVEHDQCSENLVRGNSSIATAVTIDDNNDDDNENNNSTKTYLDIQAIEKFLEDQGQHGIIFAPLSNYRTQHHQSLQTRLILENLKRQNQSSFSSLEHEMLTENYSFNKKGESKCCECKFTTNKLKRQTRCQPYSKNIVVKRRRKNFINSKKGGEKIPSIN</sequence>
<accession>A0A9C7CEI3</accession>
<organism evidence="1">
    <name type="scientific">Litopenaeus vannamei majanivirus Nimav-1_LVa</name>
    <dbReference type="NCBI Taxonomy" id="2984273"/>
    <lineage>
        <taxon>Viruses</taxon>
        <taxon>Viruses incertae sedis</taxon>
        <taxon>Naldaviricetes</taxon>
        <taxon>Nimaviridae</taxon>
    </lineage>
</organism>
<proteinExistence type="predicted"/>
<protein>
    <submittedName>
        <fullName evidence="1">Wsv303-like protein</fullName>
    </submittedName>
</protein>
<dbReference type="Gene3D" id="3.30.310.10">
    <property type="entry name" value="TATA-Binding Protein"/>
    <property type="match status" value="2"/>
</dbReference>
<dbReference type="InterPro" id="IPR012295">
    <property type="entry name" value="TBP_dom_sf"/>
</dbReference>
<name>A0A9C7CEI3_9VIRU</name>
<reference evidence="1" key="1">
    <citation type="submission" date="2022-10" db="EMBL/GenBank/DDBJ databases">
        <title>Genome sequences of endogenous nimaviruses in decapod crustaceans.</title>
        <authorList>
            <person name="Kawato S."/>
            <person name="Nozaki R."/>
            <person name="Kondo H."/>
            <person name="Hirono I."/>
        </authorList>
    </citation>
    <scope>NUCLEOTIDE SEQUENCE</scope>
    <source>
        <strain evidence="1">Lva-Nima_1</strain>
    </source>
</reference>
<dbReference type="EMBL" id="LC738872">
    <property type="protein sequence ID" value="BDT62187.1"/>
    <property type="molecule type" value="Genomic_DNA"/>
</dbReference>
<evidence type="ECO:0000313" key="1">
    <source>
        <dbReference type="EMBL" id="BDT62187.1"/>
    </source>
</evidence>